<keyword evidence="2" id="KW-0285">Flavoprotein</keyword>
<dbReference type="RefSeq" id="WP_132429901.1">
    <property type="nucleotide sequence ID" value="NZ_SMFZ01000002.1"/>
</dbReference>
<dbReference type="AlphaFoldDB" id="A0A4R1HN59"/>
<keyword evidence="4" id="KW-0560">Oxidoreductase</keyword>
<evidence type="ECO:0000256" key="3">
    <source>
        <dbReference type="ARBA" id="ARBA00022827"/>
    </source>
</evidence>
<dbReference type="InterPro" id="IPR003953">
    <property type="entry name" value="FAD-dep_OxRdtase_2_FAD-bd"/>
</dbReference>
<dbReference type="GO" id="GO:0033765">
    <property type="term" value="F:steroid dehydrogenase activity, acting on the CH-CH group of donors"/>
    <property type="evidence" value="ECO:0007669"/>
    <property type="project" value="UniProtKB-ARBA"/>
</dbReference>
<dbReference type="SUPFAM" id="SSF56425">
    <property type="entry name" value="Succinate dehydrogenase/fumarate reductase flavoprotein, catalytic domain"/>
    <property type="match status" value="1"/>
</dbReference>
<reference evidence="7 8" key="1">
    <citation type="submission" date="2019-03" db="EMBL/GenBank/DDBJ databases">
        <title>Sequencing the genomes of 1000 actinobacteria strains.</title>
        <authorList>
            <person name="Klenk H.-P."/>
        </authorList>
    </citation>
    <scope>NUCLEOTIDE SEQUENCE [LARGE SCALE GENOMIC DNA]</scope>
    <source>
        <strain evidence="7 8">DSM 44969</strain>
    </source>
</reference>
<evidence type="ECO:0000256" key="4">
    <source>
        <dbReference type="ARBA" id="ARBA00023002"/>
    </source>
</evidence>
<keyword evidence="3" id="KW-0274">FAD</keyword>
<dbReference type="Proteomes" id="UP000295560">
    <property type="component" value="Unassembled WGS sequence"/>
</dbReference>
<evidence type="ECO:0000256" key="2">
    <source>
        <dbReference type="ARBA" id="ARBA00022630"/>
    </source>
</evidence>
<dbReference type="PANTHER" id="PTHR43400:SF10">
    <property type="entry name" value="3-OXOSTEROID 1-DEHYDROGENASE"/>
    <property type="match status" value="1"/>
</dbReference>
<feature type="domain" description="FAD-dependent oxidoreductase 2 FAD-binding" evidence="6">
    <location>
        <begin position="9"/>
        <end position="526"/>
    </location>
</feature>
<proteinExistence type="predicted"/>
<accession>A0A4R1HN59</accession>
<evidence type="ECO:0000313" key="7">
    <source>
        <dbReference type="EMBL" id="TCK21109.1"/>
    </source>
</evidence>
<evidence type="ECO:0000259" key="6">
    <source>
        <dbReference type="Pfam" id="PF00890"/>
    </source>
</evidence>
<dbReference type="GO" id="GO:0008202">
    <property type="term" value="P:steroid metabolic process"/>
    <property type="evidence" value="ECO:0007669"/>
    <property type="project" value="UniProtKB-ARBA"/>
</dbReference>
<dbReference type="Pfam" id="PF00890">
    <property type="entry name" value="FAD_binding_2"/>
    <property type="match status" value="1"/>
</dbReference>
<evidence type="ECO:0000313" key="8">
    <source>
        <dbReference type="Proteomes" id="UP000295560"/>
    </source>
</evidence>
<sequence length="568" mass="59924">MTGWDDEVDLLVLGAGGAGLTAALVAASEGLSALVLEKSPWVGGTTARSAGTVWVPGHRHTEDGTADVAAARRYLDELVGDHGRSDLRESYLTHAPAAVEHLERLGVRFRHAVSAVDYHPNVPGAGVGRALEPCPFDGRRLGRAAFGRVRAPLPEFALLGGSLMLRRAEAERLLTPFPAGALGAMRTAARLGARWVADRGRGYPRGTRLTLGNALVAALYERLLAASVPVWFTARADELVVDAGGRVSGVRAVRRGRAVRIRARRGVVLACGGFAASQRLRAELCPDPTPQFSPAVPETTGESLALARSAGGSLGDHDTDNAMWFPSSVGRRRDGSTAVHPHIWDRARPGLVAVARDGRRFVDESVSYHRFVRAMYSASRAQAPAIPAWLVTDAPGLRRYGLGLVRPYLPVIGLRRHLDEGYLVVGSTARALATRIGVDPDGLDDTLATVGRAGGGGQTGVTHGAIRTPPFYAVAVVPTPLSTTYGVRTDHAGRVITESGRPVPGLYACGDDARSFTASEYPGPGCRIGAAVTFAYLVARDAARNEHGADETDGPPGTEAGGRDRSWG</sequence>
<protein>
    <submittedName>
        <fullName evidence="7">FAD binding domain-containing protein</fullName>
    </submittedName>
</protein>
<dbReference type="PANTHER" id="PTHR43400">
    <property type="entry name" value="FUMARATE REDUCTASE"/>
    <property type="match status" value="1"/>
</dbReference>
<dbReference type="EMBL" id="SMFZ01000002">
    <property type="protein sequence ID" value="TCK21109.1"/>
    <property type="molecule type" value="Genomic_DNA"/>
</dbReference>
<keyword evidence="8" id="KW-1185">Reference proteome</keyword>
<gene>
    <name evidence="7" type="ORF">EV378_5087</name>
</gene>
<dbReference type="InterPro" id="IPR027477">
    <property type="entry name" value="Succ_DH/fumarate_Rdtase_cat_sf"/>
</dbReference>
<dbReference type="InterPro" id="IPR036188">
    <property type="entry name" value="FAD/NAD-bd_sf"/>
</dbReference>
<dbReference type="InterPro" id="IPR050315">
    <property type="entry name" value="FAD-oxidoreductase_2"/>
</dbReference>
<organism evidence="7 8">
    <name type="scientific">Pseudonocardia endophytica</name>
    <dbReference type="NCBI Taxonomy" id="401976"/>
    <lineage>
        <taxon>Bacteria</taxon>
        <taxon>Bacillati</taxon>
        <taxon>Actinomycetota</taxon>
        <taxon>Actinomycetes</taxon>
        <taxon>Pseudonocardiales</taxon>
        <taxon>Pseudonocardiaceae</taxon>
        <taxon>Pseudonocardia</taxon>
    </lineage>
</organism>
<name>A0A4R1HN59_PSEEN</name>
<feature type="region of interest" description="Disordered" evidence="5">
    <location>
        <begin position="545"/>
        <end position="568"/>
    </location>
</feature>
<evidence type="ECO:0000256" key="5">
    <source>
        <dbReference type="SAM" id="MobiDB-lite"/>
    </source>
</evidence>
<dbReference type="OrthoDB" id="9813348at2"/>
<comment type="cofactor">
    <cofactor evidence="1">
        <name>FAD</name>
        <dbReference type="ChEBI" id="CHEBI:57692"/>
    </cofactor>
</comment>
<comment type="caution">
    <text evidence="7">The sequence shown here is derived from an EMBL/GenBank/DDBJ whole genome shotgun (WGS) entry which is preliminary data.</text>
</comment>
<evidence type="ECO:0000256" key="1">
    <source>
        <dbReference type="ARBA" id="ARBA00001974"/>
    </source>
</evidence>
<dbReference type="Gene3D" id="3.50.50.60">
    <property type="entry name" value="FAD/NAD(P)-binding domain"/>
    <property type="match status" value="2"/>
</dbReference>
<dbReference type="SUPFAM" id="SSF51905">
    <property type="entry name" value="FAD/NAD(P)-binding domain"/>
    <property type="match status" value="1"/>
</dbReference>